<dbReference type="Proteomes" id="UP001500618">
    <property type="component" value="Unassembled WGS sequence"/>
</dbReference>
<gene>
    <name evidence="1" type="ORF">GCM10009765_21760</name>
</gene>
<protein>
    <submittedName>
        <fullName evidence="1">Uncharacterized protein</fullName>
    </submittedName>
</protein>
<dbReference type="Pfam" id="PF19800">
    <property type="entry name" value="DUF6283"/>
    <property type="match status" value="1"/>
</dbReference>
<name>A0ABN2GIZ9_9ACTN</name>
<keyword evidence="2" id="KW-1185">Reference proteome</keyword>
<dbReference type="EMBL" id="BAAANY010000008">
    <property type="protein sequence ID" value="GAA1672018.1"/>
    <property type="molecule type" value="Genomic_DNA"/>
</dbReference>
<accession>A0ABN2GIZ9</accession>
<evidence type="ECO:0000313" key="1">
    <source>
        <dbReference type="EMBL" id="GAA1672018.1"/>
    </source>
</evidence>
<dbReference type="InterPro" id="IPR046250">
    <property type="entry name" value="DUF6283"/>
</dbReference>
<comment type="caution">
    <text evidence="1">The sequence shown here is derived from an EMBL/GenBank/DDBJ whole genome shotgun (WGS) entry which is preliminary data.</text>
</comment>
<organism evidence="1 2">
    <name type="scientific">Fodinicola feengrottensis</name>
    <dbReference type="NCBI Taxonomy" id="435914"/>
    <lineage>
        <taxon>Bacteria</taxon>
        <taxon>Bacillati</taxon>
        <taxon>Actinomycetota</taxon>
        <taxon>Actinomycetes</taxon>
        <taxon>Mycobacteriales</taxon>
        <taxon>Fodinicola</taxon>
    </lineage>
</organism>
<proteinExistence type="predicted"/>
<reference evidence="1 2" key="1">
    <citation type="journal article" date="2019" name="Int. J. Syst. Evol. Microbiol.">
        <title>The Global Catalogue of Microorganisms (GCM) 10K type strain sequencing project: providing services to taxonomists for standard genome sequencing and annotation.</title>
        <authorList>
            <consortium name="The Broad Institute Genomics Platform"/>
            <consortium name="The Broad Institute Genome Sequencing Center for Infectious Disease"/>
            <person name="Wu L."/>
            <person name="Ma J."/>
        </authorList>
    </citation>
    <scope>NUCLEOTIDE SEQUENCE [LARGE SCALE GENOMIC DNA]</scope>
    <source>
        <strain evidence="1 2">JCM 14718</strain>
    </source>
</reference>
<evidence type="ECO:0000313" key="2">
    <source>
        <dbReference type="Proteomes" id="UP001500618"/>
    </source>
</evidence>
<sequence length="166" mass="18137">MTASKAGRLSPAAFDADGLQLRVLEQYAVVATEPDGRGWAAVSVTTTYDEPDQRPYQIEPCTTCPWLVDSAVGRFPAEVFRHSARTAYDLNVERFACHSSPGDEIRARAGFLLCGAASNLSIRLHRPSSEEIRCDRDLYASYHDLAVANGVDPDDATLASCRDKNT</sequence>